<dbReference type="PANTHER" id="PTHR43280">
    <property type="entry name" value="ARAC-FAMILY TRANSCRIPTIONAL REGULATOR"/>
    <property type="match status" value="1"/>
</dbReference>
<evidence type="ECO:0000256" key="2">
    <source>
        <dbReference type="ARBA" id="ARBA00023125"/>
    </source>
</evidence>
<dbReference type="GO" id="GO:0043565">
    <property type="term" value="F:sequence-specific DNA binding"/>
    <property type="evidence" value="ECO:0007669"/>
    <property type="project" value="InterPro"/>
</dbReference>
<keyword evidence="1" id="KW-0805">Transcription regulation</keyword>
<dbReference type="Pfam" id="PF02311">
    <property type="entry name" value="AraC_binding"/>
    <property type="match status" value="1"/>
</dbReference>
<dbReference type="Pfam" id="PF12833">
    <property type="entry name" value="HTH_18"/>
    <property type="match status" value="1"/>
</dbReference>
<comment type="caution">
    <text evidence="5">The sequence shown here is derived from an EMBL/GenBank/DDBJ whole genome shotgun (WGS) entry which is preliminary data.</text>
</comment>
<dbReference type="SUPFAM" id="SSF51215">
    <property type="entry name" value="Regulatory protein AraC"/>
    <property type="match status" value="1"/>
</dbReference>
<keyword evidence="3" id="KW-0804">Transcription</keyword>
<dbReference type="InterPro" id="IPR018060">
    <property type="entry name" value="HTH_AraC"/>
</dbReference>
<dbReference type="SUPFAM" id="SSF46689">
    <property type="entry name" value="Homeodomain-like"/>
    <property type="match status" value="2"/>
</dbReference>
<dbReference type="Gene3D" id="2.60.120.10">
    <property type="entry name" value="Jelly Rolls"/>
    <property type="match status" value="1"/>
</dbReference>
<dbReference type="SMART" id="SM00342">
    <property type="entry name" value="HTH_ARAC"/>
    <property type="match status" value="1"/>
</dbReference>
<accession>I2GH10</accession>
<dbReference type="PROSITE" id="PS00041">
    <property type="entry name" value="HTH_ARAC_FAMILY_1"/>
    <property type="match status" value="1"/>
</dbReference>
<evidence type="ECO:0000313" key="6">
    <source>
        <dbReference type="Proteomes" id="UP000009309"/>
    </source>
</evidence>
<evidence type="ECO:0000259" key="4">
    <source>
        <dbReference type="PROSITE" id="PS01124"/>
    </source>
</evidence>
<dbReference type="EMBL" id="CAIT01000006">
    <property type="protein sequence ID" value="CCH53185.1"/>
    <property type="molecule type" value="Genomic_DNA"/>
</dbReference>
<dbReference type="Proteomes" id="UP000009309">
    <property type="component" value="Unassembled WGS sequence"/>
</dbReference>
<keyword evidence="2" id="KW-0238">DNA-binding</keyword>
<dbReference type="Gene3D" id="1.10.10.60">
    <property type="entry name" value="Homeodomain-like"/>
    <property type="match status" value="2"/>
</dbReference>
<dbReference type="AlphaFoldDB" id="I2GH10"/>
<dbReference type="InterPro" id="IPR037923">
    <property type="entry name" value="HTH-like"/>
</dbReference>
<evidence type="ECO:0000256" key="3">
    <source>
        <dbReference type="ARBA" id="ARBA00023163"/>
    </source>
</evidence>
<proteinExistence type="predicted"/>
<sequence>MTNRLLINRNRCFIYGPGLANQRIRHGAKLKEGYLMCVVQIHSLMVGLQKLYRVMKRYILHTPFNIYHFEAGTWMHAVHRHTYFEIIFIIKGHGLHHINGNTFGYSAGDVFLLGPDDYHEFVIEELTEFCFIRFNESMYKQLLGNVERTGQSAIKTLLTTSSQSRGSLVSDKVEKQKLHALLTVMQHEYADQQSAHFAGIRDCLLQSMLIILARNLFNQTPVRPFVTDSVEAILLYIRQHIYQPNALSIDHLADVFHYAPTYISLLFKKQTGESLKQYIIRYKMKLIEARLLYSSLSLGQIADEFGYTDTSHFCKQFKKYTGSTPSTFRRRS</sequence>
<gene>
    <name evidence="5" type="ORF">BN8_02261</name>
</gene>
<evidence type="ECO:0000313" key="5">
    <source>
        <dbReference type="EMBL" id="CCH53185.1"/>
    </source>
</evidence>
<dbReference type="PRINTS" id="PR00032">
    <property type="entry name" value="HTHARAC"/>
</dbReference>
<dbReference type="GO" id="GO:0003700">
    <property type="term" value="F:DNA-binding transcription factor activity"/>
    <property type="evidence" value="ECO:0007669"/>
    <property type="project" value="InterPro"/>
</dbReference>
<dbReference type="STRING" id="1185876.BN8_02261"/>
<dbReference type="PROSITE" id="PS01124">
    <property type="entry name" value="HTH_ARAC_FAMILY_2"/>
    <property type="match status" value="1"/>
</dbReference>
<feature type="domain" description="HTH araC/xylS-type" evidence="4">
    <location>
        <begin position="231"/>
        <end position="331"/>
    </location>
</feature>
<dbReference type="InterPro" id="IPR020449">
    <property type="entry name" value="Tscrpt_reg_AraC-type_HTH"/>
</dbReference>
<reference evidence="5 6" key="1">
    <citation type="journal article" date="2012" name="J. Bacteriol.">
        <title>Genome Sequence of the Filamentous Bacterium Fibrisoma limi BUZ 3T.</title>
        <authorList>
            <person name="Filippini M."/>
            <person name="Qi W."/>
            <person name="Jaenicke S."/>
            <person name="Goesmann A."/>
            <person name="Smits T.H."/>
            <person name="Bagheri H.C."/>
        </authorList>
    </citation>
    <scope>NUCLEOTIDE SEQUENCE [LARGE SCALE GENOMIC DNA]</scope>
    <source>
        <strain evidence="6">BUZ 3T</strain>
    </source>
</reference>
<dbReference type="InterPro" id="IPR003313">
    <property type="entry name" value="AraC-bd"/>
</dbReference>
<evidence type="ECO:0000256" key="1">
    <source>
        <dbReference type="ARBA" id="ARBA00023015"/>
    </source>
</evidence>
<dbReference type="InterPro" id="IPR014710">
    <property type="entry name" value="RmlC-like_jellyroll"/>
</dbReference>
<protein>
    <submittedName>
        <fullName evidence="5">Transcriptional regulator, AraC family</fullName>
    </submittedName>
</protein>
<name>I2GH10_9BACT</name>
<organism evidence="5 6">
    <name type="scientific">Fibrisoma limi BUZ 3</name>
    <dbReference type="NCBI Taxonomy" id="1185876"/>
    <lineage>
        <taxon>Bacteria</taxon>
        <taxon>Pseudomonadati</taxon>
        <taxon>Bacteroidota</taxon>
        <taxon>Cytophagia</taxon>
        <taxon>Cytophagales</taxon>
        <taxon>Spirosomataceae</taxon>
        <taxon>Fibrisoma</taxon>
    </lineage>
</organism>
<dbReference type="PANTHER" id="PTHR43280:SF2">
    <property type="entry name" value="HTH-TYPE TRANSCRIPTIONAL REGULATOR EXSA"/>
    <property type="match status" value="1"/>
</dbReference>
<dbReference type="InterPro" id="IPR018062">
    <property type="entry name" value="HTH_AraC-typ_CS"/>
</dbReference>
<dbReference type="eggNOG" id="COG1917">
    <property type="taxonomic scope" value="Bacteria"/>
</dbReference>
<dbReference type="InterPro" id="IPR009057">
    <property type="entry name" value="Homeodomain-like_sf"/>
</dbReference>
<dbReference type="eggNOG" id="COG2207">
    <property type="taxonomic scope" value="Bacteria"/>
</dbReference>
<keyword evidence="6" id="KW-1185">Reference proteome</keyword>